<dbReference type="Pfam" id="PF10920">
    <property type="entry name" value="DUF2705"/>
    <property type="match status" value="1"/>
</dbReference>
<feature type="transmembrane region" description="Helical" evidence="1">
    <location>
        <begin position="104"/>
        <end position="125"/>
    </location>
</feature>
<dbReference type="RefSeq" id="WP_075712522.1">
    <property type="nucleotide sequence ID" value="NZ_MJIE01000001.1"/>
</dbReference>
<reference evidence="2 3" key="1">
    <citation type="journal article" date="2016" name="Appl. Environ. Microbiol.">
        <title>Function and Phylogeny of Bacterial Butyryl Coenzyme A:Acetate Transferases and Their Diversity in the Proximal Colon of Swine.</title>
        <authorList>
            <person name="Trachsel J."/>
            <person name="Bayles D.O."/>
            <person name="Looft T."/>
            <person name="Levine U.Y."/>
            <person name="Allen H.K."/>
        </authorList>
    </citation>
    <scope>NUCLEOTIDE SEQUENCE [LARGE SCALE GENOMIC DNA]</scope>
    <source>
        <strain evidence="2 3">68-3-10</strain>
    </source>
</reference>
<evidence type="ECO:0000313" key="3">
    <source>
        <dbReference type="Proteomes" id="UP000187404"/>
    </source>
</evidence>
<accession>A0A1Q9JH42</accession>
<proteinExistence type="predicted"/>
<feature type="transmembrane region" description="Helical" evidence="1">
    <location>
        <begin position="12"/>
        <end position="30"/>
    </location>
</feature>
<keyword evidence="1" id="KW-0472">Membrane</keyword>
<organism evidence="2 3">
    <name type="scientific">Hornefia porci</name>
    <dbReference type="NCBI Taxonomy" id="2652292"/>
    <lineage>
        <taxon>Bacteria</taxon>
        <taxon>Bacillati</taxon>
        <taxon>Bacillota</taxon>
        <taxon>Clostridia</taxon>
        <taxon>Peptostreptococcales</taxon>
        <taxon>Anaerovoracaceae</taxon>
        <taxon>Hornefia</taxon>
    </lineage>
</organism>
<feature type="transmembrane region" description="Helical" evidence="1">
    <location>
        <begin position="220"/>
        <end position="239"/>
    </location>
</feature>
<evidence type="ECO:0000256" key="1">
    <source>
        <dbReference type="SAM" id="Phobius"/>
    </source>
</evidence>
<name>A0A1Q9JH42_9FIRM</name>
<gene>
    <name evidence="2" type="ORF">BHK98_05270</name>
</gene>
<dbReference type="AlphaFoldDB" id="A0A1Q9JH42"/>
<keyword evidence="1" id="KW-1133">Transmembrane helix</keyword>
<dbReference type="EMBL" id="MJIE01000001">
    <property type="protein sequence ID" value="OLR55529.1"/>
    <property type="molecule type" value="Genomic_DNA"/>
</dbReference>
<dbReference type="Proteomes" id="UP000187404">
    <property type="component" value="Unassembled WGS sequence"/>
</dbReference>
<feature type="transmembrane region" description="Helical" evidence="1">
    <location>
        <begin position="137"/>
        <end position="154"/>
    </location>
</feature>
<protein>
    <submittedName>
        <fullName evidence="2">Uncharacterized protein</fullName>
    </submittedName>
</protein>
<keyword evidence="3" id="KW-1185">Reference proteome</keyword>
<dbReference type="STRING" id="1261640.BHK98_05270"/>
<dbReference type="InterPro" id="IPR024295">
    <property type="entry name" value="DUF2705"/>
</dbReference>
<evidence type="ECO:0000313" key="2">
    <source>
        <dbReference type="EMBL" id="OLR55529.1"/>
    </source>
</evidence>
<keyword evidence="1" id="KW-0812">Transmembrane</keyword>
<feature type="transmembrane region" description="Helical" evidence="1">
    <location>
        <begin position="58"/>
        <end position="83"/>
    </location>
</feature>
<feature type="transmembrane region" description="Helical" evidence="1">
    <location>
        <begin position="161"/>
        <end position="181"/>
    </location>
</feature>
<comment type="caution">
    <text evidence="2">The sequence shown here is derived from an EMBL/GenBank/DDBJ whole genome shotgun (WGS) entry which is preliminary data.</text>
</comment>
<sequence length="244" mass="27382">MLCNNLNKQGTYVVLLCAVLFQALAGKYLIGYESPLMFCELEPHISGASGIVLSLMKVYFVVPFILLIFWGGAGNLISGYAVLEIVRNKSRYHIIGNAFSGAAAQLAMIVTAEVLIFFLIFHQAAGELKTEVWLQEIFRYYSGLFFVTIIMYFLELFTDMTVSFIIANLYFILSVVLPILLNSDGKNRFIGLLFPAYYAFSNDAGKSNFYAVSDFPMSDILYVIGLAFLVSIVFCRIYIRSDII</sequence>